<dbReference type="Pfam" id="PF11068">
    <property type="entry name" value="YlqD"/>
    <property type="match status" value="1"/>
</dbReference>
<organism evidence="2 3">
    <name type="scientific">Salimicrobium album</name>
    <dbReference type="NCBI Taxonomy" id="50717"/>
    <lineage>
        <taxon>Bacteria</taxon>
        <taxon>Bacillati</taxon>
        <taxon>Bacillota</taxon>
        <taxon>Bacilli</taxon>
        <taxon>Bacillales</taxon>
        <taxon>Bacillaceae</taxon>
        <taxon>Salimicrobium</taxon>
    </lineage>
</organism>
<reference evidence="2 3" key="1">
    <citation type="submission" date="2016-10" db="EMBL/GenBank/DDBJ databases">
        <authorList>
            <person name="Varghese N."/>
            <person name="Submissions S."/>
        </authorList>
    </citation>
    <scope>NUCLEOTIDE SEQUENCE [LARGE SCALE GENOMIC DNA]</scope>
    <source>
        <strain evidence="2 3">DSM 20748</strain>
    </source>
</reference>
<dbReference type="Gene3D" id="6.10.140.1110">
    <property type="match status" value="1"/>
</dbReference>
<proteinExistence type="predicted"/>
<evidence type="ECO:0000313" key="2">
    <source>
        <dbReference type="EMBL" id="SDX32003.1"/>
    </source>
</evidence>
<evidence type="ECO:0000313" key="3">
    <source>
        <dbReference type="Proteomes" id="UP000198647"/>
    </source>
</evidence>
<accession>A0A1H3AQT1</accession>
<dbReference type="Proteomes" id="UP000198647">
    <property type="component" value="Unassembled WGS sequence"/>
</dbReference>
<dbReference type="InterPro" id="IPR021297">
    <property type="entry name" value="YlqD"/>
</dbReference>
<protein>
    <submittedName>
        <fullName evidence="2">YlqD protein</fullName>
    </submittedName>
</protein>
<gene>
    <name evidence="2" type="ORF">SAMN04488081_0155</name>
</gene>
<keyword evidence="1" id="KW-0175">Coiled coil</keyword>
<evidence type="ECO:0000256" key="1">
    <source>
        <dbReference type="SAM" id="Coils"/>
    </source>
</evidence>
<dbReference type="EMBL" id="FNOS01000001">
    <property type="protein sequence ID" value="SDX32003.1"/>
    <property type="molecule type" value="Genomic_DNA"/>
</dbReference>
<name>A0A1H3AQT1_9BACI</name>
<feature type="coiled-coil region" evidence="1">
    <location>
        <begin position="40"/>
        <end position="74"/>
    </location>
</feature>
<sequence>MLILCKKRERDIGLSLFLHPKRGASLKIIKKVPVKVVLTEKEREAQIKKWETRESDLEREVEQFHFERKKMEKKHGSLPSNIDDRLNKEIRKRKAEIEGIHYHMEQMQLLPEFYELTIDEVESVVEVLEGMKWQTVKEREIVIEDGHVKRVRDE</sequence>
<comment type="caution">
    <text evidence="2">The sequence shown here is derived from an EMBL/GenBank/DDBJ whole genome shotgun (WGS) entry which is preliminary data.</text>
</comment>
<keyword evidence="3" id="KW-1185">Reference proteome</keyword>